<dbReference type="Proteomes" id="UP000853596">
    <property type="component" value="Unassembled WGS sequence"/>
</dbReference>
<dbReference type="CDD" id="cd05233">
    <property type="entry name" value="SDR_c"/>
    <property type="match status" value="1"/>
</dbReference>
<dbReference type="Pfam" id="PF00106">
    <property type="entry name" value="adh_short"/>
    <property type="match status" value="1"/>
</dbReference>
<dbReference type="PRINTS" id="PR00081">
    <property type="entry name" value="GDHRDH"/>
</dbReference>
<reference evidence="3" key="1">
    <citation type="journal article" date="2018" name="Genome Biol.">
        <title>SKESA: strategic k-mer extension for scrupulous assemblies.</title>
        <authorList>
            <person name="Souvorov A."/>
            <person name="Agarwala R."/>
            <person name="Lipman D.J."/>
        </authorList>
    </citation>
    <scope>NUCLEOTIDE SEQUENCE</scope>
    <source>
        <strain evidence="3">SFBRL218_S4</strain>
    </source>
</reference>
<proteinExistence type="inferred from homology"/>
<evidence type="ECO:0000256" key="1">
    <source>
        <dbReference type="ARBA" id="ARBA00006484"/>
    </source>
</evidence>
<dbReference type="AlphaFoldDB" id="A0A7U8CJ70"/>
<dbReference type="InterPro" id="IPR050259">
    <property type="entry name" value="SDR"/>
</dbReference>
<dbReference type="InterPro" id="IPR036291">
    <property type="entry name" value="NAD(P)-bd_dom_sf"/>
</dbReference>
<comment type="similarity">
    <text evidence="1 2">Belongs to the short-chain dehydrogenases/reductases (SDR) family.</text>
</comment>
<reference evidence="3" key="2">
    <citation type="submission" date="2020-10" db="EMBL/GenBank/DDBJ databases">
        <authorList>
            <consortium name="NCBI Pathogen Detection Project"/>
        </authorList>
    </citation>
    <scope>NUCLEOTIDE SEQUENCE</scope>
    <source>
        <strain evidence="3">SFBRL218_S4</strain>
    </source>
</reference>
<dbReference type="PANTHER" id="PTHR42879">
    <property type="entry name" value="3-OXOACYL-(ACYL-CARRIER-PROTEIN) REDUCTASE"/>
    <property type="match status" value="1"/>
</dbReference>
<organism evidence="3">
    <name type="scientific">Listeria monocytogenes</name>
    <dbReference type="NCBI Taxonomy" id="1639"/>
    <lineage>
        <taxon>Bacteria</taxon>
        <taxon>Bacillati</taxon>
        <taxon>Bacillota</taxon>
        <taxon>Bacilli</taxon>
        <taxon>Bacillales</taxon>
        <taxon>Listeriaceae</taxon>
        <taxon>Listeria</taxon>
    </lineage>
</organism>
<dbReference type="SUPFAM" id="SSF51735">
    <property type="entry name" value="NAD(P)-binding Rossmann-fold domains"/>
    <property type="match status" value="1"/>
</dbReference>
<gene>
    <name evidence="3" type="ORF">IP987_002649</name>
</gene>
<sequence length="246" mass="26824">MIELKGKWALITGASRGIGREIALAMAKEGTNLLVHSRKLSHTASLVKEIEVLGGTVIPVEAELSDRNQVRNMAKEIKNQGIVVDVLFNNAGVQPKSESPYWQMDVEDYLWTYQINVLAPMLLIEAFLPQMLEQNFGRIINTTSGIKNQPEQGAYAASKGALDKLTDDFSGKIQGTDICINVADPGWIKTDLGGEAAHHEVRTVIPGMIVGAFVSAKITGKRLSAQDYKELSLAEAVEAIESVCCW</sequence>
<comment type="caution">
    <text evidence="3">The sequence shown here is derived from an EMBL/GenBank/DDBJ whole genome shotgun (WGS) entry which is preliminary data.</text>
</comment>
<evidence type="ECO:0000313" key="3">
    <source>
        <dbReference type="EMBL" id="HAO5923432.1"/>
    </source>
</evidence>
<dbReference type="Gene3D" id="3.40.50.720">
    <property type="entry name" value="NAD(P)-binding Rossmann-like Domain"/>
    <property type="match status" value="1"/>
</dbReference>
<dbReference type="InterPro" id="IPR002347">
    <property type="entry name" value="SDR_fam"/>
</dbReference>
<evidence type="ECO:0000256" key="2">
    <source>
        <dbReference type="RuleBase" id="RU000363"/>
    </source>
</evidence>
<dbReference type="RefSeq" id="WP_149186788.1">
    <property type="nucleotide sequence ID" value="NZ_VTIT01000013.1"/>
</dbReference>
<name>A0A7U8CJ70_LISMN</name>
<protein>
    <submittedName>
        <fullName evidence="3">SDR family oxidoreductase</fullName>
    </submittedName>
</protein>
<dbReference type="EMBL" id="DABXZF010000040">
    <property type="protein sequence ID" value="HAO5923432.1"/>
    <property type="molecule type" value="Genomic_DNA"/>
</dbReference>
<dbReference type="PANTHER" id="PTHR42879:SF2">
    <property type="entry name" value="3-OXOACYL-[ACYL-CARRIER-PROTEIN] REDUCTASE FABG"/>
    <property type="match status" value="1"/>
</dbReference>
<accession>A0A7U8CJ70</accession>
<dbReference type="PRINTS" id="PR00080">
    <property type="entry name" value="SDRFAMILY"/>
</dbReference>